<dbReference type="CDD" id="cd14667">
    <property type="entry name" value="3D_containing_proteins"/>
    <property type="match status" value="1"/>
</dbReference>
<accession>A0A2A8BYU3</accession>
<dbReference type="SUPFAM" id="SSF50685">
    <property type="entry name" value="Barwin-like endoglucanases"/>
    <property type="match status" value="1"/>
</dbReference>
<evidence type="ECO:0000313" key="4">
    <source>
        <dbReference type="Proteomes" id="UP000219775"/>
    </source>
</evidence>
<evidence type="ECO:0000313" key="3">
    <source>
        <dbReference type="EMBL" id="PEM65354.1"/>
    </source>
</evidence>
<dbReference type="InterPro" id="IPR051933">
    <property type="entry name" value="Resuscitation_pf_RpfB"/>
</dbReference>
<dbReference type="GO" id="GO:0009254">
    <property type="term" value="P:peptidoglycan turnover"/>
    <property type="evidence" value="ECO:0007669"/>
    <property type="project" value="InterPro"/>
</dbReference>
<dbReference type="InterPro" id="IPR036908">
    <property type="entry name" value="RlpA-like_sf"/>
</dbReference>
<dbReference type="AlphaFoldDB" id="A0A2A8BYU3"/>
<gene>
    <name evidence="3" type="ORF">CN613_25490</name>
</gene>
<dbReference type="Gene3D" id="2.40.40.10">
    <property type="entry name" value="RlpA-like domain"/>
    <property type="match status" value="1"/>
</dbReference>
<protein>
    <recommendedName>
        <fullName evidence="2">3D domain-containing protein</fullName>
    </recommendedName>
</protein>
<dbReference type="EMBL" id="NUDP01000117">
    <property type="protein sequence ID" value="PEM65354.1"/>
    <property type="molecule type" value="Genomic_DNA"/>
</dbReference>
<dbReference type="GO" id="GO:0019867">
    <property type="term" value="C:outer membrane"/>
    <property type="evidence" value="ECO:0007669"/>
    <property type="project" value="InterPro"/>
</dbReference>
<dbReference type="PANTHER" id="PTHR39160">
    <property type="entry name" value="CELL WALL-BINDING PROTEIN YOCH"/>
    <property type="match status" value="1"/>
</dbReference>
<dbReference type="Proteomes" id="UP000219775">
    <property type="component" value="Unassembled WGS sequence"/>
</dbReference>
<organism evidence="3 4">
    <name type="scientific">Bacillus pseudomycoides</name>
    <dbReference type="NCBI Taxonomy" id="64104"/>
    <lineage>
        <taxon>Bacteria</taxon>
        <taxon>Bacillati</taxon>
        <taxon>Bacillota</taxon>
        <taxon>Bacilli</taxon>
        <taxon>Bacillales</taxon>
        <taxon>Bacillaceae</taxon>
        <taxon>Bacillus</taxon>
        <taxon>Bacillus cereus group</taxon>
    </lineage>
</organism>
<comment type="caution">
    <text evidence="3">The sequence shown here is derived from an EMBL/GenBank/DDBJ whole genome shotgun (WGS) entry which is preliminary data.</text>
</comment>
<feature type="domain" description="3D" evidence="2">
    <location>
        <begin position="42"/>
        <end position="101"/>
    </location>
</feature>
<reference evidence="3 4" key="1">
    <citation type="submission" date="2017-09" db="EMBL/GenBank/DDBJ databases">
        <title>Large-scale bioinformatics analysis of Bacillus genomes uncovers conserved roles of natural products in bacterial physiology.</title>
        <authorList>
            <consortium name="Agbiome Team Llc"/>
            <person name="Bleich R.M."/>
            <person name="Grubbs K.J."/>
            <person name="Santa Maria K.C."/>
            <person name="Allen S.E."/>
            <person name="Farag S."/>
            <person name="Shank E.A."/>
            <person name="Bowers A."/>
        </authorList>
    </citation>
    <scope>NUCLEOTIDE SEQUENCE [LARGE SCALE GENOMIC DNA]</scope>
    <source>
        <strain evidence="3 4">AFS009893</strain>
    </source>
</reference>
<dbReference type="PANTHER" id="PTHR39160:SF6">
    <property type="entry name" value="CELL WALL-BINDING PROTEIN YOCH"/>
    <property type="match status" value="1"/>
</dbReference>
<evidence type="ECO:0000256" key="1">
    <source>
        <dbReference type="ARBA" id="ARBA00022729"/>
    </source>
</evidence>
<dbReference type="InterPro" id="IPR059180">
    <property type="entry name" value="3D_YorM"/>
</dbReference>
<sequence>MTVEATAYTNHPSENGGTYGGRVLTKTGYDITNTIYYNGMKIIAVDPSVIPLNSIVEIEGYGKAIALDTGGAIKGNRIDYLVGSDEEANNFGRRNVNIKIIGK</sequence>
<evidence type="ECO:0000259" key="2">
    <source>
        <dbReference type="Pfam" id="PF06725"/>
    </source>
</evidence>
<dbReference type="Pfam" id="PF06725">
    <property type="entry name" value="3D"/>
    <property type="match status" value="1"/>
</dbReference>
<keyword evidence="1" id="KW-0732">Signal</keyword>
<name>A0A2A8BYU3_9BACI</name>
<dbReference type="InterPro" id="IPR010611">
    <property type="entry name" value="3D_dom"/>
</dbReference>
<proteinExistence type="predicted"/>
<dbReference type="GO" id="GO:0004553">
    <property type="term" value="F:hydrolase activity, hydrolyzing O-glycosyl compounds"/>
    <property type="evidence" value="ECO:0007669"/>
    <property type="project" value="InterPro"/>
</dbReference>